<gene>
    <name evidence="1" type="ORF">CHS0354_029076</name>
</gene>
<keyword evidence="2" id="KW-1185">Reference proteome</keyword>
<proteinExistence type="predicted"/>
<name>A0AAE0SRX1_9BIVA</name>
<accession>A0AAE0SRX1</accession>
<dbReference type="Proteomes" id="UP001195483">
    <property type="component" value="Unassembled WGS sequence"/>
</dbReference>
<organism evidence="1 2">
    <name type="scientific">Potamilus streckersoni</name>
    <dbReference type="NCBI Taxonomy" id="2493646"/>
    <lineage>
        <taxon>Eukaryota</taxon>
        <taxon>Metazoa</taxon>
        <taxon>Spiralia</taxon>
        <taxon>Lophotrochozoa</taxon>
        <taxon>Mollusca</taxon>
        <taxon>Bivalvia</taxon>
        <taxon>Autobranchia</taxon>
        <taxon>Heteroconchia</taxon>
        <taxon>Palaeoheterodonta</taxon>
        <taxon>Unionida</taxon>
        <taxon>Unionoidea</taxon>
        <taxon>Unionidae</taxon>
        <taxon>Ambleminae</taxon>
        <taxon>Lampsilini</taxon>
        <taxon>Potamilus</taxon>
    </lineage>
</organism>
<sequence>MFCQMEDLRQHVMQMHPKMVDEIPSDFSEEGNSADPSSEECSAAVQAKVGLLFVKLMKPLPCLSMLKPCRKNMIRVPHPTCLHTFLPYLDDVECLKALTHSPSRPEVGRKLYHTTRNAKESVLQIFNHINHEWFNVEFQYQDKGDT</sequence>
<reference evidence="1" key="2">
    <citation type="journal article" date="2021" name="Genome Biol. Evol.">
        <title>Developing a high-quality reference genome for a parasitic bivalve with doubly uniparental inheritance (Bivalvia: Unionida).</title>
        <authorList>
            <person name="Smith C.H."/>
        </authorList>
    </citation>
    <scope>NUCLEOTIDE SEQUENCE</scope>
    <source>
        <strain evidence="1">CHS0354</strain>
        <tissue evidence="1">Mantle</tissue>
    </source>
</reference>
<dbReference type="EMBL" id="JAEAOA010001746">
    <property type="protein sequence ID" value="KAK3596889.1"/>
    <property type="molecule type" value="Genomic_DNA"/>
</dbReference>
<reference evidence="1" key="1">
    <citation type="journal article" date="2021" name="Genome Biol. Evol.">
        <title>A High-Quality Reference Genome for a Parasitic Bivalve with Doubly Uniparental Inheritance (Bivalvia: Unionida).</title>
        <authorList>
            <person name="Smith C.H."/>
        </authorList>
    </citation>
    <scope>NUCLEOTIDE SEQUENCE</scope>
    <source>
        <strain evidence="1">CHS0354</strain>
    </source>
</reference>
<protein>
    <submittedName>
        <fullName evidence="1">Uncharacterized protein</fullName>
    </submittedName>
</protein>
<evidence type="ECO:0000313" key="1">
    <source>
        <dbReference type="EMBL" id="KAK3596889.1"/>
    </source>
</evidence>
<reference evidence="1" key="3">
    <citation type="submission" date="2023-05" db="EMBL/GenBank/DDBJ databases">
        <authorList>
            <person name="Smith C.H."/>
        </authorList>
    </citation>
    <scope>NUCLEOTIDE SEQUENCE</scope>
    <source>
        <strain evidence="1">CHS0354</strain>
        <tissue evidence="1">Mantle</tissue>
    </source>
</reference>
<comment type="caution">
    <text evidence="1">The sequence shown here is derived from an EMBL/GenBank/DDBJ whole genome shotgun (WGS) entry which is preliminary data.</text>
</comment>
<evidence type="ECO:0000313" key="2">
    <source>
        <dbReference type="Proteomes" id="UP001195483"/>
    </source>
</evidence>
<dbReference type="AlphaFoldDB" id="A0AAE0SRX1"/>